<dbReference type="EMBL" id="EF681127">
    <property type="protein sequence ID" value="ABS50086.1"/>
    <property type="molecule type" value="Genomic_DNA"/>
</dbReference>
<dbReference type="AlphaFoldDB" id="A7L811"/>
<organism evidence="2">
    <name type="scientific">Hyaloperonospora parasitica</name>
    <dbReference type="NCBI Taxonomy" id="123356"/>
    <lineage>
        <taxon>Eukaryota</taxon>
        <taxon>Sar</taxon>
        <taxon>Stramenopiles</taxon>
        <taxon>Oomycota</taxon>
        <taxon>Peronosporomycetes</taxon>
        <taxon>Peronosporales</taxon>
        <taxon>Peronosporaceae</taxon>
        <taxon>Hyaloperonospora</taxon>
    </lineage>
</organism>
<proteinExistence type="predicted"/>
<evidence type="ECO:0000313" key="2">
    <source>
        <dbReference type="EMBL" id="ABS50086.1"/>
    </source>
</evidence>
<feature type="compositionally biased region" description="Basic residues" evidence="1">
    <location>
        <begin position="97"/>
        <end position="113"/>
    </location>
</feature>
<accession>A7L811</accession>
<evidence type="ECO:0000256" key="1">
    <source>
        <dbReference type="SAM" id="MobiDB-lite"/>
    </source>
</evidence>
<sequence length="113" mass="12455">MRLHYVGPVVAAALAASAHGLQVVSDSASDLQRTDEARQQPYINDKTKRFLTSEDKDLPLLVTSDGYASLLPQGGDNDRVLRSADIGDGDYEEERSKIKKRHKRKSHGHGVLD</sequence>
<protein>
    <submittedName>
        <fullName evidence="2">Putative effector protein Avh341</fullName>
    </submittedName>
</protein>
<feature type="region of interest" description="Disordered" evidence="1">
    <location>
        <begin position="72"/>
        <end position="113"/>
    </location>
</feature>
<reference evidence="2" key="1">
    <citation type="submission" date="2007-06" db="EMBL/GenBank/DDBJ databases">
        <title>Ancient host cell targeting mechanism in oomycete pathogens.</title>
        <authorList>
            <person name="Dou D."/>
            <person name="Kale S."/>
            <person name="Wang X."/>
            <person name="Jiang R."/>
            <person name="Arredondo F."/>
            <person name="Tyler B.M."/>
            <person name="McDowell J."/>
            <person name="Clifton S."/>
        </authorList>
    </citation>
    <scope>NUCLEOTIDE SEQUENCE</scope>
    <source>
        <strain evidence="2">Emoy2</strain>
    </source>
</reference>
<name>A7L811_9STRA</name>